<dbReference type="OrthoDB" id="5409995at2759"/>
<dbReference type="Proteomes" id="UP000241587">
    <property type="component" value="Unassembled WGS sequence"/>
</dbReference>
<evidence type="ECO:0000313" key="2">
    <source>
        <dbReference type="EMBL" id="PTD03731.1"/>
    </source>
</evidence>
<keyword evidence="1" id="KW-1133">Transmembrane helix</keyword>
<feature type="transmembrane region" description="Helical" evidence="1">
    <location>
        <begin position="148"/>
        <end position="167"/>
    </location>
</feature>
<feature type="transmembrane region" description="Helical" evidence="1">
    <location>
        <begin position="71"/>
        <end position="90"/>
    </location>
</feature>
<organism evidence="2 3">
    <name type="scientific">Fusarium culmorum</name>
    <dbReference type="NCBI Taxonomy" id="5516"/>
    <lineage>
        <taxon>Eukaryota</taxon>
        <taxon>Fungi</taxon>
        <taxon>Dikarya</taxon>
        <taxon>Ascomycota</taxon>
        <taxon>Pezizomycotina</taxon>
        <taxon>Sordariomycetes</taxon>
        <taxon>Hypocreomycetidae</taxon>
        <taxon>Hypocreales</taxon>
        <taxon>Nectriaceae</taxon>
        <taxon>Fusarium</taxon>
    </lineage>
</organism>
<name>A0A2T4GJM2_FUSCU</name>
<dbReference type="OMA" id="FTWPLAN"/>
<proteinExistence type="predicted"/>
<feature type="transmembrane region" description="Helical" evidence="1">
    <location>
        <begin position="272"/>
        <end position="290"/>
    </location>
</feature>
<gene>
    <name evidence="2" type="ORF">FCULG_00001113</name>
</gene>
<dbReference type="AlphaFoldDB" id="A0A2T4GJM2"/>
<reference evidence="2 3" key="1">
    <citation type="submission" date="2018-02" db="EMBL/GenBank/DDBJ databases">
        <title>Fusarium culmorum secondary metabolites in fungal-bacterial-plant interactions.</title>
        <authorList>
            <person name="Schmidt R."/>
        </authorList>
    </citation>
    <scope>NUCLEOTIDE SEQUENCE [LARGE SCALE GENOMIC DNA]</scope>
    <source>
        <strain evidence="2 3">PV</strain>
    </source>
</reference>
<feature type="transmembrane region" description="Helical" evidence="1">
    <location>
        <begin position="402"/>
        <end position="425"/>
    </location>
</feature>
<keyword evidence="1" id="KW-0812">Transmembrane</keyword>
<evidence type="ECO:0000256" key="1">
    <source>
        <dbReference type="SAM" id="Phobius"/>
    </source>
</evidence>
<feature type="transmembrane region" description="Helical" evidence="1">
    <location>
        <begin position="232"/>
        <end position="252"/>
    </location>
</feature>
<accession>A0A2T4GJM2</accession>
<evidence type="ECO:0000313" key="3">
    <source>
        <dbReference type="Proteomes" id="UP000241587"/>
    </source>
</evidence>
<feature type="transmembrane region" description="Helical" evidence="1">
    <location>
        <begin position="378"/>
        <end position="396"/>
    </location>
</feature>
<sequence>METDLSYLRLVKSIATFARSNWETAVTASVGCTACTADTPTEIRLTCHVDGPGDCSYSNILCKMKNTLPRVLLVLLLCSIGAFIGTIHTLRPLSNVIKRFPGDSHSSITRYTAKECNADDPRNWEYSACSLLIRCILGRLDDLFKSDLAIGTTILGLVPSILIIGAVQPDEIVSLALVSPQRALALSIFGVSITSNPFKQVTPLKTPLTQDSERKWRISFARFTESPSWKHIFCKALADLSILGMASVALWQNWNINSAVMVQWLCESPLMIFTWPLANMCWVVFSVLLLHSMAEEIKIKHLSLDITYDWWQALLLPYTLDFEKRYKWEKKWILILDTPQVKIPYPWYKVTRDASMPGEAHTIQIIVKMSSTPLTMKWQMYFFIIEFCAVGIYFYATFVLLSAIFIGAVGSVRFGAIMAALYAAIQFVQKVF</sequence>
<dbReference type="EMBL" id="PVEM01000012">
    <property type="protein sequence ID" value="PTD03731.1"/>
    <property type="molecule type" value="Genomic_DNA"/>
</dbReference>
<keyword evidence="3" id="KW-1185">Reference proteome</keyword>
<comment type="caution">
    <text evidence="2">The sequence shown here is derived from an EMBL/GenBank/DDBJ whole genome shotgun (WGS) entry which is preliminary data.</text>
</comment>
<keyword evidence="1" id="KW-0472">Membrane</keyword>
<protein>
    <submittedName>
        <fullName evidence="2">Uncharacterized protein</fullName>
    </submittedName>
</protein>